<evidence type="ECO:0000313" key="1">
    <source>
        <dbReference type="EMBL" id="SDN07275.1"/>
    </source>
</evidence>
<keyword evidence="2" id="KW-1185">Reference proteome</keyword>
<protein>
    <submittedName>
        <fullName evidence="1">Uncharacterized protein</fullName>
    </submittedName>
</protein>
<dbReference type="OrthoDB" id="266394at2157"/>
<name>A0A1G9YFF0_9EURY</name>
<dbReference type="AlphaFoldDB" id="A0A1G9YFF0"/>
<dbReference type="EMBL" id="FNIA01000014">
    <property type="protein sequence ID" value="SDN07275.1"/>
    <property type="molecule type" value="Genomic_DNA"/>
</dbReference>
<proteinExistence type="predicted"/>
<sequence length="83" mass="9837">MKVEVNVDDKMHRWRWTCPNGHRTWEPTNHHFWCACCARAPEEEGSFDELHDKRRGETFERDEIVLKTDAGAYTDVYGEEGRP</sequence>
<dbReference type="Proteomes" id="UP000199370">
    <property type="component" value="Unassembled WGS sequence"/>
</dbReference>
<organism evidence="1 2">
    <name type="scientific">Haloarchaeobius iranensis</name>
    <dbReference type="NCBI Taxonomy" id="996166"/>
    <lineage>
        <taxon>Archaea</taxon>
        <taxon>Methanobacteriati</taxon>
        <taxon>Methanobacteriota</taxon>
        <taxon>Stenosarchaea group</taxon>
        <taxon>Halobacteria</taxon>
        <taxon>Halobacteriales</taxon>
        <taxon>Halorubellaceae</taxon>
        <taxon>Haloarchaeobius</taxon>
    </lineage>
</organism>
<reference evidence="1 2" key="1">
    <citation type="submission" date="2016-10" db="EMBL/GenBank/DDBJ databases">
        <authorList>
            <person name="de Groot N.N."/>
        </authorList>
    </citation>
    <scope>NUCLEOTIDE SEQUENCE [LARGE SCALE GENOMIC DNA]</scope>
    <source>
        <strain evidence="2">EB21,IBRC-M 10013,KCTC 4048</strain>
    </source>
</reference>
<gene>
    <name evidence="1" type="ORF">SAMN05192554_11415</name>
</gene>
<dbReference type="RefSeq" id="WP_089734387.1">
    <property type="nucleotide sequence ID" value="NZ_FNIA01000014.1"/>
</dbReference>
<evidence type="ECO:0000313" key="2">
    <source>
        <dbReference type="Proteomes" id="UP000199370"/>
    </source>
</evidence>
<accession>A0A1G9YFF0</accession>